<protein>
    <submittedName>
        <fullName evidence="2">Uncharacterized protein</fullName>
    </submittedName>
</protein>
<accession>A0A0X3PVV1</accession>
<name>A0A0X3PVV1_SCHSO</name>
<feature type="compositionally biased region" description="Polar residues" evidence="1">
    <location>
        <begin position="69"/>
        <end position="87"/>
    </location>
</feature>
<feature type="region of interest" description="Disordered" evidence="1">
    <location>
        <begin position="42"/>
        <end position="108"/>
    </location>
</feature>
<proteinExistence type="predicted"/>
<organism evidence="2">
    <name type="scientific">Schistocephalus solidus</name>
    <name type="common">Tapeworm</name>
    <dbReference type="NCBI Taxonomy" id="70667"/>
    <lineage>
        <taxon>Eukaryota</taxon>
        <taxon>Metazoa</taxon>
        <taxon>Spiralia</taxon>
        <taxon>Lophotrochozoa</taxon>
        <taxon>Platyhelminthes</taxon>
        <taxon>Cestoda</taxon>
        <taxon>Eucestoda</taxon>
        <taxon>Diphyllobothriidea</taxon>
        <taxon>Diphyllobothriidae</taxon>
        <taxon>Schistocephalus</taxon>
    </lineage>
</organism>
<dbReference type="EMBL" id="GEEE01007507">
    <property type="protein sequence ID" value="JAP55718.1"/>
    <property type="molecule type" value="Transcribed_RNA"/>
</dbReference>
<dbReference type="AlphaFoldDB" id="A0A0X3PVV1"/>
<reference evidence="2" key="1">
    <citation type="submission" date="2016-01" db="EMBL/GenBank/DDBJ databases">
        <title>Reference transcriptome for the parasite Schistocephalus solidus: insights into the molecular evolution of parasitism.</title>
        <authorList>
            <person name="Hebert F.O."/>
            <person name="Grambauer S."/>
            <person name="Barber I."/>
            <person name="Landry C.R."/>
            <person name="Aubin-Horth N."/>
        </authorList>
    </citation>
    <scope>NUCLEOTIDE SEQUENCE</scope>
</reference>
<evidence type="ECO:0000256" key="1">
    <source>
        <dbReference type="SAM" id="MobiDB-lite"/>
    </source>
</evidence>
<evidence type="ECO:0000313" key="2">
    <source>
        <dbReference type="EMBL" id="JAP55718.1"/>
    </source>
</evidence>
<sequence>MTSEVDSNPFRPDGELSREAELLLKHSTIQRDKVIINDPAIRPANGLSLSPDGSVSPAGDVCGAAENHVSPTKTSGVCASGSNSMQIRTGEVKSGQVPADTEDAGEPLHQVEHVKIKSGRAKCCSVF</sequence>
<gene>
    <name evidence="2" type="ORF">TR88677</name>
</gene>